<evidence type="ECO:0000313" key="3">
    <source>
        <dbReference type="Proteomes" id="UP000298652"/>
    </source>
</evidence>
<accession>A0A4U6TDQ6</accession>
<proteinExistence type="predicted"/>
<evidence type="ECO:0000313" key="2">
    <source>
        <dbReference type="EMBL" id="TKV99123.1"/>
    </source>
</evidence>
<feature type="compositionally biased region" description="Polar residues" evidence="1">
    <location>
        <begin position="34"/>
        <end position="47"/>
    </location>
</feature>
<name>A0A4U6TDQ6_SETVI</name>
<organism evidence="2 3">
    <name type="scientific">Setaria viridis</name>
    <name type="common">Green bristlegrass</name>
    <name type="synonym">Setaria italica subsp. viridis</name>
    <dbReference type="NCBI Taxonomy" id="4556"/>
    <lineage>
        <taxon>Eukaryota</taxon>
        <taxon>Viridiplantae</taxon>
        <taxon>Streptophyta</taxon>
        <taxon>Embryophyta</taxon>
        <taxon>Tracheophyta</taxon>
        <taxon>Spermatophyta</taxon>
        <taxon>Magnoliopsida</taxon>
        <taxon>Liliopsida</taxon>
        <taxon>Poales</taxon>
        <taxon>Poaceae</taxon>
        <taxon>PACMAD clade</taxon>
        <taxon>Panicoideae</taxon>
        <taxon>Panicodae</taxon>
        <taxon>Paniceae</taxon>
        <taxon>Cenchrinae</taxon>
        <taxon>Setaria</taxon>
    </lineage>
</organism>
<dbReference type="EMBL" id="CM016559">
    <property type="protein sequence ID" value="TKV99123.1"/>
    <property type="molecule type" value="Genomic_DNA"/>
</dbReference>
<evidence type="ECO:0000256" key="1">
    <source>
        <dbReference type="SAM" id="MobiDB-lite"/>
    </source>
</evidence>
<feature type="compositionally biased region" description="Basic and acidic residues" evidence="1">
    <location>
        <begin position="85"/>
        <end position="94"/>
    </location>
</feature>
<reference evidence="2" key="1">
    <citation type="submission" date="2019-03" db="EMBL/GenBank/DDBJ databases">
        <title>WGS assembly of Setaria viridis.</title>
        <authorList>
            <person name="Huang P."/>
            <person name="Jenkins J."/>
            <person name="Grimwood J."/>
            <person name="Barry K."/>
            <person name="Healey A."/>
            <person name="Mamidi S."/>
            <person name="Sreedasyam A."/>
            <person name="Shu S."/>
            <person name="Feldman M."/>
            <person name="Wu J."/>
            <person name="Yu Y."/>
            <person name="Chen C."/>
            <person name="Johnson J."/>
            <person name="Rokhsar D."/>
            <person name="Baxter I."/>
            <person name="Schmutz J."/>
            <person name="Brutnell T."/>
            <person name="Kellogg E."/>
        </authorList>
    </citation>
    <scope>NUCLEOTIDE SEQUENCE [LARGE SCALE GENOMIC DNA]</scope>
</reference>
<feature type="region of interest" description="Disordered" evidence="1">
    <location>
        <begin position="1"/>
        <end position="47"/>
    </location>
</feature>
<dbReference type="AlphaFoldDB" id="A0A4U6TDQ6"/>
<keyword evidence="3" id="KW-1185">Reference proteome</keyword>
<sequence>MFPGPPWRAGARPRRHREALLGTHLGDQPLLKQHNPSSPVTTTRSNASVARLLHDCQREDCGLHKHRPSGNAASPRGQAASQSAGREHSADAKMKRPPRQPGVEHHCLAFKKG</sequence>
<dbReference type="Proteomes" id="UP000298652">
    <property type="component" value="Chromosome 8"/>
</dbReference>
<gene>
    <name evidence="2" type="ORF">SEVIR_8G023000v2</name>
</gene>
<feature type="region of interest" description="Disordered" evidence="1">
    <location>
        <begin position="60"/>
        <end position="113"/>
    </location>
</feature>
<protein>
    <submittedName>
        <fullName evidence="2">Uncharacterized protein</fullName>
    </submittedName>
</protein>
<dbReference type="Gramene" id="TKV99123">
    <property type="protein sequence ID" value="TKV99123"/>
    <property type="gene ID" value="SEVIR_8G023000v2"/>
</dbReference>